<keyword evidence="6" id="KW-1185">Reference proteome</keyword>
<proteinExistence type="predicted"/>
<reference evidence="5 6" key="1">
    <citation type="submission" date="2017-05" db="EMBL/GenBank/DDBJ databases">
        <authorList>
            <person name="Varghese N."/>
            <person name="Submissions S."/>
        </authorList>
    </citation>
    <scope>NUCLEOTIDE SEQUENCE [LARGE SCALE GENOMIC DNA]</scope>
    <source>
        <strain evidence="5 6">DSM 21194</strain>
    </source>
</reference>
<comment type="catalytic activity">
    <reaction evidence="4">
        <text>a 2'-deoxyadenosine in DNA + S-adenosyl-L-methionine = an N(6)-methyl-2'-deoxyadenosine in DNA + S-adenosyl-L-homocysteine + H(+)</text>
        <dbReference type="Rhea" id="RHEA:15197"/>
        <dbReference type="Rhea" id="RHEA-COMP:12418"/>
        <dbReference type="Rhea" id="RHEA-COMP:12419"/>
        <dbReference type="ChEBI" id="CHEBI:15378"/>
        <dbReference type="ChEBI" id="CHEBI:57856"/>
        <dbReference type="ChEBI" id="CHEBI:59789"/>
        <dbReference type="ChEBI" id="CHEBI:90615"/>
        <dbReference type="ChEBI" id="CHEBI:90616"/>
        <dbReference type="EC" id="2.1.1.72"/>
    </reaction>
</comment>
<dbReference type="EMBL" id="FXTH01000034">
    <property type="protein sequence ID" value="SMO94987.1"/>
    <property type="molecule type" value="Genomic_DNA"/>
</dbReference>
<dbReference type="PANTHER" id="PTHR33841">
    <property type="entry name" value="DNA METHYLTRANSFERASE YEEA-RELATED"/>
    <property type="match status" value="1"/>
</dbReference>
<evidence type="ECO:0000256" key="4">
    <source>
        <dbReference type="ARBA" id="ARBA00047942"/>
    </source>
</evidence>
<dbReference type="InterPro" id="IPR007367">
    <property type="entry name" value="DUF433"/>
</dbReference>
<dbReference type="EC" id="2.1.1.72" evidence="1"/>
<dbReference type="GO" id="GO:0032259">
    <property type="term" value="P:methylation"/>
    <property type="evidence" value="ECO:0007669"/>
    <property type="project" value="UniProtKB-KW"/>
</dbReference>
<organism evidence="5 6">
    <name type="scientific">Fodinibius sediminis</name>
    <dbReference type="NCBI Taxonomy" id="1214077"/>
    <lineage>
        <taxon>Bacteria</taxon>
        <taxon>Pseudomonadati</taxon>
        <taxon>Balneolota</taxon>
        <taxon>Balneolia</taxon>
        <taxon>Balneolales</taxon>
        <taxon>Balneolaceae</taxon>
        <taxon>Fodinibius</taxon>
    </lineage>
</organism>
<dbReference type="SUPFAM" id="SSF53335">
    <property type="entry name" value="S-adenosyl-L-methionine-dependent methyltransferases"/>
    <property type="match status" value="1"/>
</dbReference>
<evidence type="ECO:0000313" key="5">
    <source>
        <dbReference type="EMBL" id="SMO94987.1"/>
    </source>
</evidence>
<dbReference type="InterPro" id="IPR009057">
    <property type="entry name" value="Homeodomain-like_sf"/>
</dbReference>
<name>A0A521FFM2_9BACT</name>
<gene>
    <name evidence="5" type="ORF">SAMN06265218_1347</name>
</gene>
<keyword evidence="2" id="KW-0489">Methyltransferase</keyword>
<accession>A0A521FFM2</accession>
<dbReference type="OrthoDB" id="940717at2"/>
<keyword evidence="3" id="KW-0808">Transferase</keyword>
<dbReference type="InterPro" id="IPR036388">
    <property type="entry name" value="WH-like_DNA-bd_sf"/>
</dbReference>
<dbReference type="PANTHER" id="PTHR33841:SF1">
    <property type="entry name" value="DNA METHYLTRANSFERASE A"/>
    <property type="match status" value="1"/>
</dbReference>
<dbReference type="AlphaFoldDB" id="A0A521FFM2"/>
<dbReference type="SUPFAM" id="SSF46689">
    <property type="entry name" value="Homeodomain-like"/>
    <property type="match status" value="1"/>
</dbReference>
<evidence type="ECO:0000256" key="1">
    <source>
        <dbReference type="ARBA" id="ARBA00011900"/>
    </source>
</evidence>
<dbReference type="Gene3D" id="1.10.10.10">
    <property type="entry name" value="Winged helix-like DNA-binding domain superfamily/Winged helix DNA-binding domain"/>
    <property type="match status" value="1"/>
</dbReference>
<evidence type="ECO:0000313" key="6">
    <source>
        <dbReference type="Proteomes" id="UP000317593"/>
    </source>
</evidence>
<dbReference type="InterPro" id="IPR029063">
    <property type="entry name" value="SAM-dependent_MTases_sf"/>
</dbReference>
<dbReference type="Pfam" id="PF04255">
    <property type="entry name" value="DUF433"/>
    <property type="match status" value="1"/>
</dbReference>
<dbReference type="Proteomes" id="UP000317593">
    <property type="component" value="Unassembled WGS sequence"/>
</dbReference>
<evidence type="ECO:0000256" key="3">
    <source>
        <dbReference type="ARBA" id="ARBA00022679"/>
    </source>
</evidence>
<dbReference type="InterPro" id="IPR050953">
    <property type="entry name" value="N4_N6_ade-DNA_methylase"/>
</dbReference>
<dbReference type="Gene3D" id="3.40.50.150">
    <property type="entry name" value="Vaccinia Virus protein VP39"/>
    <property type="match status" value="1"/>
</dbReference>
<dbReference type="RefSeq" id="WP_142716127.1">
    <property type="nucleotide sequence ID" value="NZ_FXTH01000034.1"/>
</dbReference>
<protein>
    <recommendedName>
        <fullName evidence="1">site-specific DNA-methyltransferase (adenine-specific)</fullName>
        <ecNumber evidence="1">2.1.1.72</ecNumber>
    </recommendedName>
</protein>
<dbReference type="GO" id="GO:0009007">
    <property type="term" value="F:site-specific DNA-methyltransferase (adenine-specific) activity"/>
    <property type="evidence" value="ECO:0007669"/>
    <property type="project" value="UniProtKB-EC"/>
</dbReference>
<evidence type="ECO:0000256" key="2">
    <source>
        <dbReference type="ARBA" id="ARBA00022603"/>
    </source>
</evidence>
<sequence length="757" mass="86974">MLYFIRPLINKLKETGAELYNEFESLKRETESLNIFVRYSKRFSLTAKGDINTYQLFSGLDRGLIQADGRAGFIVPTGIATDKTNAEFFADLVVNKSILSLFDFENREGLFEGVHRSYKFCLLTLGGEAFRKVEDLETEFAFFLTHPNQLDDELRRFHLTPADFIRINPNTKTTPIFRTKPDAELTRKIHKKHPVLIRESDKENKGINSWDINTKSTLHMSSNADAFYSYEALTEKGAEMIGNKFKLDKTIYYPVYESKMIHQYDFRFAEYDTEGDNVSKVKIDKKADPDKLNLSRYWISEEKVNAKFKEDKNNTFLFGFRKITRATDSRTVIASIFPFTGLGDSINSLANIKNEDSLLLLSNLNSIVLDYFAKNALSGINLSFWILKQLPIIKPEQFDNEDKKFIKSRALELTFTSNELRPYAKSLGYYGEPFEWDEERRAILKAELDAYYAKLYGLTEEELRYILDPEEVYGEDFPGETFRVLKNKEIKKHGEYRTKRLVLDAWERLQDGRPMMSEEEKSVQKVFVDSKQKDGDMKEFGLHQGIYSINDAADITQLSYGKVRRWFQELMNAQYEGLSGAEKEDLNELRISFHGLIELVVIGTLRDNGFSLQSVLQAREELGNITDKKYPFATNNVRDDLEVSGNDIVFKLTQEDIVMLDGTGQYNLEIIKQFFRDIEFNTEGVATRILPSEGSKFVVIDPKEGGGRPVIKGKGVWVESIVKAYSGPDSVGVLADQYDLKENEIQAALDYAKSNKN</sequence>